<dbReference type="EMBL" id="CM045765">
    <property type="protein sequence ID" value="KAI7999661.1"/>
    <property type="molecule type" value="Genomic_DNA"/>
</dbReference>
<accession>A0ACC0GHU9</accession>
<evidence type="ECO:0000313" key="1">
    <source>
        <dbReference type="EMBL" id="KAI7999661.1"/>
    </source>
</evidence>
<keyword evidence="2" id="KW-1185">Reference proteome</keyword>
<name>A0ACC0GHU9_9ERIC</name>
<sequence>MATFFGRIAFLHALLIFSFSLSGYGFLRGVESLGINYGQVGNNLPPPERVLELLQSFKLKKARIYDTNPQILTAFANSGIELIVTVENEILGEIRDPQQALQWVSTRIKPYFPATRITGIAVGNEVFTGGDMTIMANLLPAMVSIHGALSYLPSAGCFKSELAGIMPQYLQFLANTKAPFWINAYPYFAYNDDPSGISLNYALLNPNSGMIDPYTKLHYDNMLYAQVDAVIFAAARMGFGGLEVRVSETGWPSKALAWWHRKVMICLAEGVDCSSGCQWVMICFVLGRLAVSKKIAAVAWVFSGGGWGVSSAGVVGLLCGIGVVGLLCGIGRRGLQHRVAVGRHGGVWQKVLAEGVWRVGRGC</sequence>
<gene>
    <name evidence="1" type="ORF">LOK49_LG09G01329</name>
</gene>
<organism evidence="1 2">
    <name type="scientific">Camellia lanceoleosa</name>
    <dbReference type="NCBI Taxonomy" id="1840588"/>
    <lineage>
        <taxon>Eukaryota</taxon>
        <taxon>Viridiplantae</taxon>
        <taxon>Streptophyta</taxon>
        <taxon>Embryophyta</taxon>
        <taxon>Tracheophyta</taxon>
        <taxon>Spermatophyta</taxon>
        <taxon>Magnoliopsida</taxon>
        <taxon>eudicotyledons</taxon>
        <taxon>Gunneridae</taxon>
        <taxon>Pentapetalae</taxon>
        <taxon>asterids</taxon>
        <taxon>Ericales</taxon>
        <taxon>Theaceae</taxon>
        <taxon>Camellia</taxon>
    </lineage>
</organism>
<comment type="caution">
    <text evidence="1">The sequence shown here is derived from an EMBL/GenBank/DDBJ whole genome shotgun (WGS) entry which is preliminary data.</text>
</comment>
<protein>
    <submittedName>
        <fullName evidence="1">Glucan endo-1,3-beta-glucosidase 11</fullName>
    </submittedName>
</protein>
<evidence type="ECO:0000313" key="2">
    <source>
        <dbReference type="Proteomes" id="UP001060215"/>
    </source>
</evidence>
<dbReference type="Proteomes" id="UP001060215">
    <property type="component" value="Chromosome 8"/>
</dbReference>
<reference evidence="1 2" key="1">
    <citation type="journal article" date="2022" name="Plant J.">
        <title>Chromosome-level genome of Camellia lanceoleosa provides a valuable resource for understanding genome evolution and self-incompatibility.</title>
        <authorList>
            <person name="Gong W."/>
            <person name="Xiao S."/>
            <person name="Wang L."/>
            <person name="Liao Z."/>
            <person name="Chang Y."/>
            <person name="Mo W."/>
            <person name="Hu G."/>
            <person name="Li W."/>
            <person name="Zhao G."/>
            <person name="Zhu H."/>
            <person name="Hu X."/>
            <person name="Ji K."/>
            <person name="Xiang X."/>
            <person name="Song Q."/>
            <person name="Yuan D."/>
            <person name="Jin S."/>
            <person name="Zhang L."/>
        </authorList>
    </citation>
    <scope>NUCLEOTIDE SEQUENCE [LARGE SCALE GENOMIC DNA]</scope>
    <source>
        <strain evidence="1">SQ_2022a</strain>
    </source>
</reference>
<proteinExistence type="predicted"/>